<reference evidence="2 3" key="1">
    <citation type="submission" date="2020-02" db="EMBL/GenBank/DDBJ databases">
        <title>Comparative genomics of sulfur disproportionating microorganisms.</title>
        <authorList>
            <person name="Ward L.M."/>
            <person name="Bertran E."/>
            <person name="Johnston D.T."/>
        </authorList>
    </citation>
    <scope>NUCLEOTIDE SEQUENCE [LARGE SCALE GENOMIC DNA]</scope>
    <source>
        <strain evidence="2 3">DSM 100025</strain>
    </source>
</reference>
<evidence type="ECO:0000313" key="2">
    <source>
        <dbReference type="EMBL" id="NDY43580.1"/>
    </source>
</evidence>
<dbReference type="Pfam" id="PF09924">
    <property type="entry name" value="LPG_synthase_C"/>
    <property type="match status" value="1"/>
</dbReference>
<dbReference type="AlphaFoldDB" id="A0A6N9TT58"/>
<organism evidence="2 3">
    <name type="scientific">Dissulfurirhabdus thermomarina</name>
    <dbReference type="NCBI Taxonomy" id="1765737"/>
    <lineage>
        <taxon>Bacteria</taxon>
        <taxon>Deltaproteobacteria</taxon>
        <taxon>Dissulfurirhabdaceae</taxon>
        <taxon>Dissulfurirhabdus</taxon>
    </lineage>
</organism>
<dbReference type="Proteomes" id="UP000469346">
    <property type="component" value="Unassembled WGS sequence"/>
</dbReference>
<dbReference type="SUPFAM" id="SSF55729">
    <property type="entry name" value="Acyl-CoA N-acyltransferases (Nat)"/>
    <property type="match status" value="2"/>
</dbReference>
<dbReference type="InterPro" id="IPR016732">
    <property type="entry name" value="UCP018688"/>
</dbReference>
<dbReference type="PIRSF" id="PIRSF018688">
    <property type="entry name" value="UCP018688"/>
    <property type="match status" value="1"/>
</dbReference>
<gene>
    <name evidence="2" type="ORF">G3N55_12120</name>
</gene>
<name>A0A6N9TT58_DISTH</name>
<dbReference type="PANTHER" id="PTHR41373:SF1">
    <property type="entry name" value="PHOSPHATIDYLGLYCEROL LYSYLTRANSFERASE C-TERMINAL DOMAIN-CONTAINING PROTEIN"/>
    <property type="match status" value="1"/>
</dbReference>
<dbReference type="InterPro" id="IPR024320">
    <property type="entry name" value="LPG_synthase_C"/>
</dbReference>
<keyword evidence="3" id="KW-1185">Reference proteome</keyword>
<dbReference type="PANTHER" id="PTHR41373">
    <property type="entry name" value="DUF2156 DOMAIN-CONTAINING PROTEIN"/>
    <property type="match status" value="1"/>
</dbReference>
<dbReference type="InterPro" id="IPR016181">
    <property type="entry name" value="Acyl_CoA_acyltransferase"/>
</dbReference>
<dbReference type="EMBL" id="JAAGRR010000217">
    <property type="protein sequence ID" value="NDY43580.1"/>
    <property type="molecule type" value="Genomic_DNA"/>
</dbReference>
<dbReference type="Gene3D" id="3.40.630.30">
    <property type="match status" value="1"/>
</dbReference>
<comment type="caution">
    <text evidence="2">The sequence shown here is derived from an EMBL/GenBank/DDBJ whole genome shotgun (WGS) entry which is preliminary data.</text>
</comment>
<protein>
    <submittedName>
        <fullName evidence="2">DUF2156 domain-containing protein</fullName>
    </submittedName>
</protein>
<proteinExistence type="predicted"/>
<sequence>MIPSFPRFKALELADAAEVTEALRAAPPVTSELTFTNLFMWRRRYRFRLSRMGSAVAVFADPATGGSAFFLPPLGPGATAAAVRELFDWMAAEGFAPLMRRVSKAWAEELGLGPGTGFRVEETREDADYVYRVADLAALRGRRLRKKKNHLNHFLARVDFAFELLDAERAAECLELEAYWCRFRECAGHEDLRAEDEAVAEALRHWSDLPLRGGLVRIGGRVAAFSFGEPLNPETAVVHVEKADPEVRGLYVAVNHLCCRQVWREFRYVNREQDLGEPGLRKAKLSWDPAFLVEKVAVRPAAGAVGPGPPATEPWRNRL</sequence>
<accession>A0A6N9TT58</accession>
<dbReference type="RefSeq" id="WP_163299922.1">
    <property type="nucleotide sequence ID" value="NZ_JAAGRR010000217.1"/>
</dbReference>
<evidence type="ECO:0000313" key="3">
    <source>
        <dbReference type="Proteomes" id="UP000469346"/>
    </source>
</evidence>
<evidence type="ECO:0000259" key="1">
    <source>
        <dbReference type="Pfam" id="PF09924"/>
    </source>
</evidence>
<feature type="domain" description="Phosphatidylglycerol lysyltransferase C-terminal" evidence="1">
    <location>
        <begin position="29"/>
        <end position="291"/>
    </location>
</feature>